<organism evidence="16">
    <name type="scientific">Eremomyces bilateralis CBS 781.70</name>
    <dbReference type="NCBI Taxonomy" id="1392243"/>
    <lineage>
        <taxon>Eukaryota</taxon>
        <taxon>Fungi</taxon>
        <taxon>Dikarya</taxon>
        <taxon>Ascomycota</taxon>
        <taxon>Pezizomycotina</taxon>
        <taxon>Dothideomycetes</taxon>
        <taxon>Dothideomycetes incertae sedis</taxon>
        <taxon>Eremomycetales</taxon>
        <taxon>Eremomycetaceae</taxon>
        <taxon>Eremomyces</taxon>
    </lineage>
</organism>
<accession>A0A6G1FXS2</accession>
<dbReference type="GO" id="GO:0045324">
    <property type="term" value="P:late endosome to vacuole transport"/>
    <property type="evidence" value="ECO:0007669"/>
    <property type="project" value="UniProtKB-ARBA"/>
</dbReference>
<dbReference type="CDD" id="cd02678">
    <property type="entry name" value="MIT_VPS4"/>
    <property type="match status" value="1"/>
</dbReference>
<proteinExistence type="inferred from homology"/>
<feature type="region of interest" description="Disordered" evidence="13">
    <location>
        <begin position="73"/>
        <end position="107"/>
    </location>
</feature>
<dbReference type="Gene3D" id="1.20.58.80">
    <property type="entry name" value="Phosphotransferase system, lactose/cellobiose-type IIA subunit"/>
    <property type="match status" value="1"/>
</dbReference>
<comment type="similarity">
    <text evidence="2 12">Belongs to the AAA ATPase family.</text>
</comment>
<reference evidence="18" key="2">
    <citation type="submission" date="2020-04" db="EMBL/GenBank/DDBJ databases">
        <authorList>
            <consortium name="NCBI Genome Project"/>
        </authorList>
    </citation>
    <scope>NUCLEOTIDE SEQUENCE</scope>
    <source>
        <strain evidence="18">CBS 781.70</strain>
    </source>
</reference>
<dbReference type="SUPFAM" id="SSF52540">
    <property type="entry name" value="P-loop containing nucleoside triphosphate hydrolases"/>
    <property type="match status" value="1"/>
</dbReference>
<dbReference type="FunFam" id="1.20.58.80:FF:000004">
    <property type="entry name" value="Vacuolar protein sorting-associated protein 4"/>
    <property type="match status" value="1"/>
</dbReference>
<dbReference type="OrthoDB" id="29072at2759"/>
<comment type="catalytic activity">
    <reaction evidence="11">
        <text>ATP + H2O = ADP + phosphate + H(+)</text>
        <dbReference type="Rhea" id="RHEA:13065"/>
        <dbReference type="ChEBI" id="CHEBI:15377"/>
        <dbReference type="ChEBI" id="CHEBI:15378"/>
        <dbReference type="ChEBI" id="CHEBI:30616"/>
        <dbReference type="ChEBI" id="CHEBI:43474"/>
        <dbReference type="ChEBI" id="CHEBI:456216"/>
        <dbReference type="EC" id="3.6.4.6"/>
    </reaction>
</comment>
<dbReference type="InterPro" id="IPR045253">
    <property type="entry name" value="VPS4_MIT"/>
</dbReference>
<dbReference type="CDD" id="cd19521">
    <property type="entry name" value="RecA-like_VPS4"/>
    <property type="match status" value="1"/>
</dbReference>
<feature type="domain" description="AAA+ ATPase" evidence="14">
    <location>
        <begin position="163"/>
        <end position="298"/>
    </location>
</feature>
<dbReference type="GO" id="GO:0015031">
    <property type="term" value="P:protein transport"/>
    <property type="evidence" value="ECO:0007669"/>
    <property type="project" value="UniProtKB-KW"/>
</dbReference>
<sequence>MSNTDFVGRAIDVVKKAIDQDTAGEYEKAYQLYYQALELFMLALKWEKNAKSKDMIRAKAAEYMDRAEKLKNHLAEKDDRKKPSAVGANGKVASGSGKGKEDEEELDADSKKLRGALAGAILLERPDVHWEDVAGLDQAKEALKEAVILPIKFEHLFVGKRKPWKGILLYGPPGTGKSYLAKAVATEAQSTFFSVSSSDLVSKWMGESERLVKQLFAMARENKPSIIFIDEIDALCGPRGEGESEASRRIKTELLVQMDGVGKDSSGVLILGATNIPWQLDAAIRRRFQRRIHISLPDLGARQRMFQLAVGNTPGENSLNYRKMAQMTEGYSGSDISIAVQDALMYPVRKIQTATHWKKVHVDDEEKYTPCSPGDPKALEMDWTQVDASKLLEPQLDTKDFERAIRAARPSVSSEDLDRNSAWTKEFGSEGSL</sequence>
<dbReference type="SMART" id="SM00382">
    <property type="entry name" value="AAA"/>
    <property type="match status" value="1"/>
</dbReference>
<dbReference type="PANTHER" id="PTHR23074:SF83">
    <property type="entry name" value="VACUOLAR PROTEIN SORTING-ASSOCIATED PROTEIN 4A"/>
    <property type="match status" value="1"/>
</dbReference>
<dbReference type="PROSITE" id="PS00674">
    <property type="entry name" value="AAA"/>
    <property type="match status" value="1"/>
</dbReference>
<evidence type="ECO:0000256" key="6">
    <source>
        <dbReference type="ARBA" id="ARBA00022753"/>
    </source>
</evidence>
<evidence type="ECO:0000256" key="5">
    <source>
        <dbReference type="ARBA" id="ARBA00022741"/>
    </source>
</evidence>
<dbReference type="InterPro" id="IPR007330">
    <property type="entry name" value="MIT_dom"/>
</dbReference>
<keyword evidence="6" id="KW-0967">Endosome</keyword>
<evidence type="ECO:0000313" key="16">
    <source>
        <dbReference type="EMBL" id="KAF1810584.1"/>
    </source>
</evidence>
<evidence type="ECO:0000256" key="8">
    <source>
        <dbReference type="ARBA" id="ARBA00022840"/>
    </source>
</evidence>
<dbReference type="GO" id="GO:0010008">
    <property type="term" value="C:endosome membrane"/>
    <property type="evidence" value="ECO:0007669"/>
    <property type="project" value="UniProtKB-SubCell"/>
</dbReference>
<dbReference type="RefSeq" id="XP_033532215.1">
    <property type="nucleotide sequence ID" value="XM_033679865.1"/>
</dbReference>
<dbReference type="FunFam" id="1.10.8.60:FF:000015">
    <property type="entry name" value="vacuolar protein sorting-associated protein 4A"/>
    <property type="match status" value="1"/>
</dbReference>
<dbReference type="GO" id="GO:0016197">
    <property type="term" value="P:endosomal transport"/>
    <property type="evidence" value="ECO:0007669"/>
    <property type="project" value="TreeGrafter"/>
</dbReference>
<dbReference type="InterPro" id="IPR050304">
    <property type="entry name" value="MT-severing_AAA_ATPase"/>
</dbReference>
<evidence type="ECO:0000256" key="12">
    <source>
        <dbReference type="RuleBase" id="RU003651"/>
    </source>
</evidence>
<dbReference type="Pfam" id="PF04212">
    <property type="entry name" value="MIT"/>
    <property type="match status" value="1"/>
</dbReference>
<evidence type="ECO:0000256" key="3">
    <source>
        <dbReference type="ARBA" id="ARBA00012674"/>
    </source>
</evidence>
<protein>
    <recommendedName>
        <fullName evidence="3">vesicle-fusing ATPase</fullName>
        <ecNumber evidence="3">3.6.4.6</ecNumber>
    </recommendedName>
</protein>
<evidence type="ECO:0000256" key="7">
    <source>
        <dbReference type="ARBA" id="ARBA00022801"/>
    </source>
</evidence>
<evidence type="ECO:0000256" key="13">
    <source>
        <dbReference type="SAM" id="MobiDB-lite"/>
    </source>
</evidence>
<dbReference type="EC" id="3.6.4.6" evidence="3"/>
<evidence type="ECO:0000259" key="15">
    <source>
        <dbReference type="SMART" id="SM00745"/>
    </source>
</evidence>
<dbReference type="InterPro" id="IPR015415">
    <property type="entry name" value="Spast_Vps4_C"/>
</dbReference>
<dbReference type="Gene3D" id="3.40.50.300">
    <property type="entry name" value="P-loop containing nucleotide triphosphate hydrolases"/>
    <property type="match status" value="1"/>
</dbReference>
<evidence type="ECO:0000313" key="18">
    <source>
        <dbReference type="RefSeq" id="XP_033532215.1"/>
    </source>
</evidence>
<dbReference type="SUPFAM" id="SSF116846">
    <property type="entry name" value="MIT domain"/>
    <property type="match status" value="1"/>
</dbReference>
<dbReference type="GeneID" id="54420435"/>
<dbReference type="SMART" id="SM00745">
    <property type="entry name" value="MIT"/>
    <property type="match status" value="1"/>
</dbReference>
<dbReference type="InterPro" id="IPR003593">
    <property type="entry name" value="AAA+_ATPase"/>
</dbReference>
<dbReference type="Pfam" id="PF17862">
    <property type="entry name" value="AAA_lid_3"/>
    <property type="match status" value="1"/>
</dbReference>
<feature type="region of interest" description="Disordered" evidence="13">
    <location>
        <begin position="409"/>
        <end position="433"/>
    </location>
</feature>
<dbReference type="Pfam" id="PF00004">
    <property type="entry name" value="AAA"/>
    <property type="match status" value="1"/>
</dbReference>
<keyword evidence="8 12" id="KW-0067">ATP-binding</keyword>
<evidence type="ECO:0000259" key="14">
    <source>
        <dbReference type="SMART" id="SM00382"/>
    </source>
</evidence>
<dbReference type="GO" id="GO:0005524">
    <property type="term" value="F:ATP binding"/>
    <property type="evidence" value="ECO:0007669"/>
    <property type="project" value="UniProtKB-KW"/>
</dbReference>
<reference evidence="16 18" key="1">
    <citation type="submission" date="2020-01" db="EMBL/GenBank/DDBJ databases">
        <authorList>
            <consortium name="DOE Joint Genome Institute"/>
            <person name="Haridas S."/>
            <person name="Albert R."/>
            <person name="Binder M."/>
            <person name="Bloem J."/>
            <person name="Labutti K."/>
            <person name="Salamov A."/>
            <person name="Andreopoulos B."/>
            <person name="Baker S.E."/>
            <person name="Barry K."/>
            <person name="Bills G."/>
            <person name="Bluhm B.H."/>
            <person name="Cannon C."/>
            <person name="Castanera R."/>
            <person name="Culley D.E."/>
            <person name="Daum C."/>
            <person name="Ezra D."/>
            <person name="Gonzalez J.B."/>
            <person name="Henrissat B."/>
            <person name="Kuo A."/>
            <person name="Liang C."/>
            <person name="Lipzen A."/>
            <person name="Lutzoni F."/>
            <person name="Magnuson J."/>
            <person name="Mondo S."/>
            <person name="Nolan M."/>
            <person name="Ohm R."/>
            <person name="Pangilinan J."/>
            <person name="Park H.-J."/>
            <person name="Ramirez L."/>
            <person name="Alfaro M."/>
            <person name="Sun H."/>
            <person name="Tritt A."/>
            <person name="Yoshinaga Y."/>
            <person name="Zwiers L.-H."/>
            <person name="Turgeon B.G."/>
            <person name="Goodwin S.B."/>
            <person name="Spatafora J.W."/>
            <person name="Crous P.W."/>
            <person name="Grigoriev I.V."/>
        </authorList>
    </citation>
    <scope>NUCLEOTIDE SEQUENCE</scope>
    <source>
        <strain evidence="16 18">CBS 781.70</strain>
    </source>
</reference>
<keyword evidence="10" id="KW-0472">Membrane</keyword>
<evidence type="ECO:0000256" key="2">
    <source>
        <dbReference type="ARBA" id="ARBA00006914"/>
    </source>
</evidence>
<keyword evidence="9" id="KW-0653">Protein transport</keyword>
<keyword evidence="5 12" id="KW-0547">Nucleotide-binding</keyword>
<dbReference type="EMBL" id="ML975165">
    <property type="protein sequence ID" value="KAF1810584.1"/>
    <property type="molecule type" value="Genomic_DNA"/>
</dbReference>
<evidence type="ECO:0000256" key="1">
    <source>
        <dbReference type="ARBA" id="ARBA00004481"/>
    </source>
</evidence>
<dbReference type="InterPro" id="IPR036181">
    <property type="entry name" value="MIT_dom_sf"/>
</dbReference>
<reference evidence="18" key="3">
    <citation type="submission" date="2025-04" db="UniProtKB">
        <authorList>
            <consortium name="RefSeq"/>
        </authorList>
    </citation>
    <scope>IDENTIFICATION</scope>
    <source>
        <strain evidence="18">CBS 781.70</strain>
    </source>
</reference>
<dbReference type="AlphaFoldDB" id="A0A6G1FXS2"/>
<dbReference type="FunFam" id="3.40.50.300:FF:000043">
    <property type="entry name" value="Vacuolar protein sorting-associated protein 4"/>
    <property type="match status" value="1"/>
</dbReference>
<dbReference type="InterPro" id="IPR041569">
    <property type="entry name" value="AAA_lid_3"/>
</dbReference>
<dbReference type="InterPro" id="IPR003959">
    <property type="entry name" value="ATPase_AAA_core"/>
</dbReference>
<gene>
    <name evidence="16 18" type="ORF">P152DRAFT_460283</name>
</gene>
<dbReference type="InterPro" id="IPR003960">
    <property type="entry name" value="ATPase_AAA_CS"/>
</dbReference>
<keyword evidence="7" id="KW-0378">Hydrolase</keyword>
<comment type="subcellular location">
    <subcellularLocation>
        <location evidence="1">Endosome membrane</location>
        <topology evidence="1">Peripheral membrane protein</topology>
    </subcellularLocation>
</comment>
<evidence type="ECO:0000256" key="10">
    <source>
        <dbReference type="ARBA" id="ARBA00023136"/>
    </source>
</evidence>
<evidence type="ECO:0000256" key="9">
    <source>
        <dbReference type="ARBA" id="ARBA00022927"/>
    </source>
</evidence>
<dbReference type="Gene3D" id="1.10.8.60">
    <property type="match status" value="1"/>
</dbReference>
<dbReference type="InterPro" id="IPR027417">
    <property type="entry name" value="P-loop_NTPase"/>
</dbReference>
<dbReference type="PANTHER" id="PTHR23074">
    <property type="entry name" value="AAA DOMAIN-CONTAINING"/>
    <property type="match status" value="1"/>
</dbReference>
<evidence type="ECO:0000313" key="17">
    <source>
        <dbReference type="Proteomes" id="UP000504638"/>
    </source>
</evidence>
<dbReference type="GO" id="GO:0007033">
    <property type="term" value="P:vacuole organization"/>
    <property type="evidence" value="ECO:0007669"/>
    <property type="project" value="TreeGrafter"/>
</dbReference>
<feature type="domain" description="MIT" evidence="15">
    <location>
        <begin position="3"/>
        <end position="80"/>
    </location>
</feature>
<evidence type="ECO:0000256" key="4">
    <source>
        <dbReference type="ARBA" id="ARBA00022448"/>
    </source>
</evidence>
<dbReference type="GO" id="GO:0016887">
    <property type="term" value="F:ATP hydrolysis activity"/>
    <property type="evidence" value="ECO:0007669"/>
    <property type="project" value="InterPro"/>
</dbReference>
<feature type="compositionally biased region" description="Basic and acidic residues" evidence="13">
    <location>
        <begin position="73"/>
        <end position="82"/>
    </location>
</feature>
<dbReference type="Pfam" id="PF09336">
    <property type="entry name" value="Vps4_C"/>
    <property type="match status" value="1"/>
</dbReference>
<name>A0A6G1FXS2_9PEZI</name>
<evidence type="ECO:0000256" key="11">
    <source>
        <dbReference type="ARBA" id="ARBA00048883"/>
    </source>
</evidence>
<dbReference type="Proteomes" id="UP000504638">
    <property type="component" value="Unplaced"/>
</dbReference>
<keyword evidence="17" id="KW-1185">Reference proteome</keyword>
<keyword evidence="4" id="KW-0813">Transport</keyword>